<dbReference type="eggNOG" id="arCOG08169">
    <property type="taxonomic scope" value="Archaea"/>
</dbReference>
<evidence type="ECO:0008006" key="3">
    <source>
        <dbReference type="Google" id="ProtNLM"/>
    </source>
</evidence>
<accession>A7I562</accession>
<dbReference type="GeneID" id="5411119"/>
<sequence>MVEVEIGILQMPKELYDVIIRQKNQYEDREHAEKPDDFSKDLYNDTSYLTSFKRYIDIPLICLFYGLYKSRELPPERSTEISFGYTLEFGAKATDQIDLFNNLLFALWVEKNPVPNEYSALIGYRQRLYGFLDRLQDLRYITKVMIPFYLQKANEPNDEKSFVNRLKFSEYVKYEPIDFSPEYLALEFFNVQKEFMKYLKIEEIDKGAQSIDIDKIAEMKKVGITDQLERRVDNIEIRLRQLIKSQITTKDAQFWDKIMNHELKEDVENRIRSKLHANPMIKESDIDIFDFFTIYNYKSIMSEFWIIFEPIFRSKSDMKGQFEELTNLRNALKHNHKLTPFEMKKGDVTLMWFEEILKNY</sequence>
<gene>
    <name evidence="1" type="ordered locus">Mboo_0353</name>
</gene>
<proteinExistence type="predicted"/>
<dbReference type="RefSeq" id="WP_011991361.1">
    <property type="nucleotide sequence ID" value="NC_009712.1"/>
</dbReference>
<dbReference type="AlphaFoldDB" id="A7I562"/>
<keyword evidence="2" id="KW-1185">Reference proteome</keyword>
<protein>
    <recommendedName>
        <fullName evidence="3">Swt1-like HEPN domain-containing protein</fullName>
    </recommendedName>
</protein>
<dbReference type="HOGENOM" id="CLU_768613_0_0_2"/>
<evidence type="ECO:0000313" key="2">
    <source>
        <dbReference type="Proteomes" id="UP000002408"/>
    </source>
</evidence>
<dbReference type="Proteomes" id="UP000002408">
    <property type="component" value="Chromosome"/>
</dbReference>
<reference evidence="2" key="1">
    <citation type="journal article" date="2015" name="Microbiology">
        <title>Genome of Methanoregula boonei 6A8 reveals adaptations to oligotrophic peatland environments.</title>
        <authorList>
            <person name="Braeuer S."/>
            <person name="Cadillo-Quiroz H."/>
            <person name="Kyrpides N."/>
            <person name="Woyke T."/>
            <person name="Goodwin L."/>
            <person name="Detter C."/>
            <person name="Podell S."/>
            <person name="Yavitt J.B."/>
            <person name="Zinder S.H."/>
        </authorList>
    </citation>
    <scope>NUCLEOTIDE SEQUENCE [LARGE SCALE GENOMIC DNA]</scope>
    <source>
        <strain evidence="2">DSM 21154 / JCM 14090 / 6A8</strain>
    </source>
</reference>
<evidence type="ECO:0000313" key="1">
    <source>
        <dbReference type="EMBL" id="ABS54873.1"/>
    </source>
</evidence>
<dbReference type="STRING" id="456442.Mboo_0353"/>
<organism evidence="1 2">
    <name type="scientific">Methanoregula boonei (strain DSM 21154 / JCM 14090 / 6A8)</name>
    <dbReference type="NCBI Taxonomy" id="456442"/>
    <lineage>
        <taxon>Archaea</taxon>
        <taxon>Methanobacteriati</taxon>
        <taxon>Methanobacteriota</taxon>
        <taxon>Stenosarchaea group</taxon>
        <taxon>Methanomicrobia</taxon>
        <taxon>Methanomicrobiales</taxon>
        <taxon>Methanoregulaceae</taxon>
        <taxon>Methanoregula</taxon>
    </lineage>
</organism>
<dbReference type="eggNOG" id="arCOG09615">
    <property type="taxonomic scope" value="Archaea"/>
</dbReference>
<dbReference type="KEGG" id="mbn:Mboo_0353"/>
<name>A7I562_METB6</name>
<dbReference type="EMBL" id="CP000780">
    <property type="protein sequence ID" value="ABS54873.1"/>
    <property type="molecule type" value="Genomic_DNA"/>
</dbReference>